<keyword evidence="2" id="KW-1185">Reference proteome</keyword>
<sequence length="88" mass="9572">MTYVDDDAADEFGSRVFLTEAEAMAAADAHTEDQGVDEVTKYATYEPHTITVPFPGLNDVTVTTTNGEEVEVQSQRQDGADLSITVWS</sequence>
<reference evidence="1 2" key="1">
    <citation type="submission" date="2019-04" db="EMBL/GenBank/DDBJ databases">
        <title>Draft, Whole-Genome Sequence of the Anthracene-degrading Mycobacterium frederiksbergense LB501T, Isolated from a Polycyclic Aromatic Hydrocarbon (PAH)-Contaminated Soil.</title>
        <authorList>
            <person name="Augelletti F."/>
        </authorList>
    </citation>
    <scope>NUCLEOTIDE SEQUENCE [LARGE SCALE GENOMIC DNA]</scope>
    <source>
        <strain evidence="1 2">LB 501T</strain>
        <plasmid evidence="1 2">unnamed2</plasmid>
    </source>
</reference>
<evidence type="ECO:0000313" key="1">
    <source>
        <dbReference type="EMBL" id="QIV79885.1"/>
    </source>
</evidence>
<organism evidence="1 2">
    <name type="scientific">Mycolicibacterium frederiksbergense</name>
    <dbReference type="NCBI Taxonomy" id="117567"/>
    <lineage>
        <taxon>Bacteria</taxon>
        <taxon>Bacillati</taxon>
        <taxon>Actinomycetota</taxon>
        <taxon>Actinomycetes</taxon>
        <taxon>Mycobacteriales</taxon>
        <taxon>Mycobacteriaceae</taxon>
        <taxon>Mycolicibacterium</taxon>
    </lineage>
</organism>
<proteinExistence type="predicted"/>
<dbReference type="EMBL" id="CP038798">
    <property type="protein sequence ID" value="QIV79885.1"/>
    <property type="molecule type" value="Genomic_DNA"/>
</dbReference>
<protein>
    <recommendedName>
        <fullName evidence="3">Halobacterial output domain-containing protein</fullName>
    </recommendedName>
</protein>
<gene>
    <name evidence="1" type="ORF">EXE63_02450</name>
</gene>
<accession>A0A6H0S0P2</accession>
<dbReference type="RefSeq" id="WP_168140612.1">
    <property type="nucleotide sequence ID" value="NZ_CP038798.1"/>
</dbReference>
<dbReference type="Proteomes" id="UP000501849">
    <property type="component" value="Plasmid unnamed2"/>
</dbReference>
<name>A0A6H0S0P2_9MYCO</name>
<geneLocation type="plasmid" evidence="1 2">
    <name>unnamed2</name>
</geneLocation>
<dbReference type="KEGG" id="mfre:EXE63_02450"/>
<dbReference type="AlphaFoldDB" id="A0A6H0S0P2"/>
<evidence type="ECO:0000313" key="2">
    <source>
        <dbReference type="Proteomes" id="UP000501849"/>
    </source>
</evidence>
<keyword evidence="1" id="KW-0614">Plasmid</keyword>
<evidence type="ECO:0008006" key="3">
    <source>
        <dbReference type="Google" id="ProtNLM"/>
    </source>
</evidence>